<organism evidence="1 2">
    <name type="scientific">Smittium culicis</name>
    <dbReference type="NCBI Taxonomy" id="133412"/>
    <lineage>
        <taxon>Eukaryota</taxon>
        <taxon>Fungi</taxon>
        <taxon>Fungi incertae sedis</taxon>
        <taxon>Zoopagomycota</taxon>
        <taxon>Kickxellomycotina</taxon>
        <taxon>Harpellomycetes</taxon>
        <taxon>Harpellales</taxon>
        <taxon>Legeriomycetaceae</taxon>
        <taxon>Smittium</taxon>
    </lineage>
</organism>
<dbReference type="Proteomes" id="UP000187283">
    <property type="component" value="Unassembled WGS sequence"/>
</dbReference>
<dbReference type="EMBL" id="LSSN01000693">
    <property type="protein sequence ID" value="OMJ22731.1"/>
    <property type="molecule type" value="Genomic_DNA"/>
</dbReference>
<gene>
    <name evidence="1" type="ORF">AYI70_g2680</name>
</gene>
<protein>
    <submittedName>
        <fullName evidence="1">Uncharacterized protein</fullName>
    </submittedName>
</protein>
<dbReference type="AlphaFoldDB" id="A0A1R1Y700"/>
<evidence type="ECO:0000313" key="2">
    <source>
        <dbReference type="Proteomes" id="UP000187283"/>
    </source>
</evidence>
<evidence type="ECO:0000313" key="1">
    <source>
        <dbReference type="EMBL" id="OMJ22731.1"/>
    </source>
</evidence>
<sequence length="116" mass="12897">MPPFSQVAEWYIPGTIFKLETYGHTPALFLVLQIDDFDLLINRGSKHQTSPFSSPAASILPSKSSAVIAAVEHTLSNPIPPTKKELSAPKYPTDRRHLLSNQFISPFSEPVYSSRE</sequence>
<proteinExistence type="predicted"/>
<name>A0A1R1Y700_9FUNG</name>
<keyword evidence="2" id="KW-1185">Reference proteome</keyword>
<dbReference type="OrthoDB" id="10429910at2759"/>
<comment type="caution">
    <text evidence="1">The sequence shown here is derived from an EMBL/GenBank/DDBJ whole genome shotgun (WGS) entry which is preliminary data.</text>
</comment>
<reference evidence="1 2" key="1">
    <citation type="submission" date="2017-01" db="EMBL/GenBank/DDBJ databases">
        <authorList>
            <person name="Mah S.A."/>
            <person name="Swanson W.J."/>
            <person name="Moy G.W."/>
            <person name="Vacquier V.D."/>
        </authorList>
    </citation>
    <scope>NUCLEOTIDE SEQUENCE [LARGE SCALE GENOMIC DNA]</scope>
    <source>
        <strain evidence="1 2">GSMNP</strain>
    </source>
</reference>
<accession>A0A1R1Y700</accession>